<keyword evidence="3 4" id="KW-0660">Purine salvage</keyword>
<dbReference type="InterPro" id="IPR035994">
    <property type="entry name" value="Nucleoside_phosphorylase_sf"/>
</dbReference>
<dbReference type="PhylomeDB" id="A0A0D2WWR5"/>
<dbReference type="NCBIfam" id="TIGR01694">
    <property type="entry name" value="MTAP"/>
    <property type="match status" value="1"/>
</dbReference>
<dbReference type="SUPFAM" id="SSF53167">
    <property type="entry name" value="Purine and uridine phosphorylases"/>
    <property type="match status" value="1"/>
</dbReference>
<dbReference type="RefSeq" id="XP_004343379.1">
    <property type="nucleotide sequence ID" value="XM_004343329.2"/>
</dbReference>
<feature type="binding site" evidence="4">
    <location>
        <position position="192"/>
    </location>
    <ligand>
        <name>substrate</name>
    </ligand>
</feature>
<comment type="subunit">
    <text evidence="4">Homotrimer.</text>
</comment>
<comment type="pathway">
    <text evidence="4">Amino-acid biosynthesis; L-methionine biosynthesis via salvage pathway; S-methyl-5-thio-alpha-D-ribose 1-phosphate from S-methyl-5'-thioadenosine (phosphorylase route): step 1/1.</text>
</comment>
<dbReference type="InParanoid" id="A0A0D2WWR5"/>
<dbReference type="Gene3D" id="3.40.50.1580">
    <property type="entry name" value="Nucleoside phosphorylase domain"/>
    <property type="match status" value="1"/>
</dbReference>
<dbReference type="GO" id="GO:0019509">
    <property type="term" value="P:L-methionine salvage from methylthioadenosine"/>
    <property type="evidence" value="ECO:0007669"/>
    <property type="project" value="UniProtKB-UniRule"/>
</dbReference>
<comment type="subcellular location">
    <subcellularLocation>
        <location evidence="4">Cytoplasm</location>
    </subcellularLocation>
    <subcellularLocation>
        <location evidence="4">Nucleus</location>
    </subcellularLocation>
</comment>
<feature type="binding site" evidence="4">
    <location>
        <begin position="56"/>
        <end position="57"/>
    </location>
    <ligand>
        <name>phosphate</name>
        <dbReference type="ChEBI" id="CHEBI:43474"/>
    </ligand>
</feature>
<feature type="binding site" evidence="4">
    <location>
        <begin position="216"/>
        <end position="218"/>
    </location>
    <ligand>
        <name>substrate</name>
    </ligand>
</feature>
<dbReference type="EMBL" id="KE346373">
    <property type="protein sequence ID" value="KJE97018.1"/>
    <property type="molecule type" value="Genomic_DNA"/>
</dbReference>
<dbReference type="PROSITE" id="PS01240">
    <property type="entry name" value="PNP_MTAP_2"/>
    <property type="match status" value="1"/>
</dbReference>
<gene>
    <name evidence="6" type="ORF">CAOG_007505</name>
</gene>
<feature type="binding site" evidence="4">
    <location>
        <position position="193"/>
    </location>
    <ligand>
        <name>phosphate</name>
        <dbReference type="ChEBI" id="CHEBI:43474"/>
    </ligand>
</feature>
<dbReference type="eggNOG" id="KOG3985">
    <property type="taxonomic scope" value="Eukaryota"/>
</dbReference>
<dbReference type="InterPro" id="IPR000845">
    <property type="entry name" value="Nucleoside_phosphorylase_d"/>
</dbReference>
<dbReference type="OMA" id="ADPFCPE"/>
<dbReference type="InterPro" id="IPR010044">
    <property type="entry name" value="MTAP"/>
</dbReference>
<feature type="binding site" evidence="4">
    <location>
        <position position="14"/>
    </location>
    <ligand>
        <name>phosphate</name>
        <dbReference type="ChEBI" id="CHEBI:43474"/>
    </ligand>
</feature>
<keyword evidence="2 4" id="KW-0808">Transferase</keyword>
<feature type="site" description="Important for substrate specificity" evidence="4">
    <location>
        <position position="174"/>
    </location>
</feature>
<comment type="catalytic activity">
    <reaction evidence="4">
        <text>S-methyl-5'-thioadenosine + phosphate = 5-(methylsulfanyl)-alpha-D-ribose 1-phosphate + adenine</text>
        <dbReference type="Rhea" id="RHEA:11852"/>
        <dbReference type="ChEBI" id="CHEBI:16708"/>
        <dbReference type="ChEBI" id="CHEBI:17509"/>
        <dbReference type="ChEBI" id="CHEBI:43474"/>
        <dbReference type="ChEBI" id="CHEBI:58533"/>
        <dbReference type="EC" id="2.4.2.28"/>
    </reaction>
</comment>
<accession>A0A0D2WWR5</accession>
<keyword evidence="4" id="KW-0963">Cytoplasm</keyword>
<evidence type="ECO:0000256" key="3">
    <source>
        <dbReference type="ARBA" id="ARBA00022726"/>
    </source>
</evidence>
<dbReference type="AlphaFoldDB" id="A0A0D2WWR5"/>
<evidence type="ECO:0000313" key="6">
    <source>
        <dbReference type="EMBL" id="KJE97018.1"/>
    </source>
</evidence>
<evidence type="ECO:0000256" key="1">
    <source>
        <dbReference type="ARBA" id="ARBA00022676"/>
    </source>
</evidence>
<keyword evidence="7" id="KW-1185">Reference proteome</keyword>
<dbReference type="HAMAP" id="MF_01963">
    <property type="entry name" value="MTAP"/>
    <property type="match status" value="1"/>
</dbReference>
<organism evidence="6 7">
    <name type="scientific">Capsaspora owczarzaki (strain ATCC 30864)</name>
    <dbReference type="NCBI Taxonomy" id="595528"/>
    <lineage>
        <taxon>Eukaryota</taxon>
        <taxon>Filasterea</taxon>
        <taxon>Capsaspora</taxon>
    </lineage>
</organism>
<dbReference type="PANTHER" id="PTHR42679">
    <property type="entry name" value="S-METHYL-5'-THIOADENOSINE PHOSPHORYLASE"/>
    <property type="match status" value="1"/>
</dbReference>
<comment type="similarity">
    <text evidence="4">Belongs to the PNP/MTAP phosphorylase family. MTAP subfamily.</text>
</comment>
<dbReference type="EC" id="2.4.2.28" evidence="4"/>
<dbReference type="CDD" id="cd09010">
    <property type="entry name" value="MTAP_SsMTAPII_like_MTIP"/>
    <property type="match status" value="1"/>
</dbReference>
<evidence type="ECO:0000259" key="5">
    <source>
        <dbReference type="Pfam" id="PF01048"/>
    </source>
</evidence>
<proteinExistence type="inferred from homology"/>
<feature type="binding site" evidence="4">
    <location>
        <begin position="89"/>
        <end position="90"/>
    </location>
    <ligand>
        <name>phosphate</name>
        <dbReference type="ChEBI" id="CHEBI:43474"/>
    </ligand>
</feature>
<protein>
    <recommendedName>
        <fullName evidence="4">S-methyl-5'-thioadenosine phosphorylase</fullName>
        <ecNumber evidence="4">2.4.2.28</ecNumber>
    </recommendedName>
    <alternativeName>
        <fullName evidence="4">5'-methylthioadenosine phosphorylase</fullName>
        <shortName evidence="4">MTA phosphorylase</shortName>
        <shortName evidence="4">MTAP</shortName>
        <shortName evidence="4">MTAPase</shortName>
    </alternativeName>
</protein>
<dbReference type="OrthoDB" id="431409at2759"/>
<feature type="site" description="Important for substrate specificity" evidence="4">
    <location>
        <position position="229"/>
    </location>
</feature>
<evidence type="ECO:0000256" key="4">
    <source>
        <dbReference type="HAMAP-Rule" id="MF_03155"/>
    </source>
</evidence>
<dbReference type="STRING" id="595528.A0A0D2WWR5"/>
<dbReference type="Proteomes" id="UP000008743">
    <property type="component" value="Unassembled WGS sequence"/>
</dbReference>
<reference evidence="7" key="1">
    <citation type="submission" date="2011-02" db="EMBL/GenBank/DDBJ databases">
        <title>The Genome Sequence of Capsaspora owczarzaki ATCC 30864.</title>
        <authorList>
            <person name="Russ C."/>
            <person name="Cuomo C."/>
            <person name="Burger G."/>
            <person name="Gray M.W."/>
            <person name="Holland P.W.H."/>
            <person name="King N."/>
            <person name="Lang F.B.F."/>
            <person name="Roger A.J."/>
            <person name="Ruiz-Trillo I."/>
            <person name="Young S.K."/>
            <person name="Zeng Q."/>
            <person name="Gargeya S."/>
            <person name="Alvarado L."/>
            <person name="Berlin A."/>
            <person name="Chapman S.B."/>
            <person name="Chen Z."/>
            <person name="Freedman E."/>
            <person name="Gellesch M."/>
            <person name="Goldberg J."/>
            <person name="Griggs A."/>
            <person name="Gujja S."/>
            <person name="Heilman E."/>
            <person name="Heiman D."/>
            <person name="Howarth C."/>
            <person name="Mehta T."/>
            <person name="Neiman D."/>
            <person name="Pearson M."/>
            <person name="Roberts A."/>
            <person name="Saif S."/>
            <person name="Shea T."/>
            <person name="Shenoy N."/>
            <person name="Sisk P."/>
            <person name="Stolte C."/>
            <person name="Sykes S."/>
            <person name="White J."/>
            <person name="Yandava C."/>
            <person name="Haas B."/>
            <person name="Nusbaum C."/>
            <person name="Birren B."/>
        </authorList>
    </citation>
    <scope>NUCLEOTIDE SEQUENCE</scope>
    <source>
        <strain evidence="7">ATCC 30864</strain>
    </source>
</reference>
<dbReference type="GO" id="GO:0005829">
    <property type="term" value="C:cytosol"/>
    <property type="evidence" value="ECO:0007669"/>
    <property type="project" value="TreeGrafter"/>
</dbReference>
<dbReference type="UniPathway" id="UPA00904">
    <property type="reaction ID" value="UER00873"/>
</dbReference>
<dbReference type="GO" id="GO:0006166">
    <property type="term" value="P:purine ribonucleoside salvage"/>
    <property type="evidence" value="ECO:0007669"/>
    <property type="project" value="UniProtKB-KW"/>
</dbReference>
<dbReference type="PANTHER" id="PTHR42679:SF2">
    <property type="entry name" value="S-METHYL-5'-THIOADENOSINE PHOSPHORYLASE"/>
    <property type="match status" value="1"/>
</dbReference>
<keyword evidence="4" id="KW-0539">Nucleus</keyword>
<comment type="function">
    <text evidence="4">Catalyzes the reversible phosphorylation of S-methyl-5'-thioadenosine (MTA) to adenine and 5-methylthioribose-1-phosphate. Involved in the breakdown of MTA, a major by-product of polyamine biosynthesis. Responsible for the first step in the methionine salvage pathway after MTA has been generated from S-adenosylmethionine. Has broad substrate specificity with 6-aminopurine nucleosides as preferred substrates.</text>
</comment>
<sequence>MTTPSLKVGIIGGSGLDDPDILENRVEKEVTTRYGKPSDVLILGQIRGVNCVLLARHGRKHTIHPSAVNYRANIQALVDEGCTHLIVSTACGSLREQIEPGHLVLLDQFIDRTTKRVQTFHDGGVNSPPGVCHIPMAEPFDPVTRQVLAAECQRAGYAFHPSGTMITIEGPRFSTRAESRMFRQWGADVINMTTVPEVVLAAEAGLLYASIAMSTDYDCWRESDEPVTVARVLAVMRSNAEKVKALFTAAIPKLAESEWLEEYNKRQAMAKGAVM</sequence>
<name>A0A0D2WWR5_CAPO3</name>
<dbReference type="FunFam" id="3.40.50.1580:FF:000012">
    <property type="entry name" value="Probable 6-oxopurine nucleoside phosphorylase"/>
    <property type="match status" value="1"/>
</dbReference>
<dbReference type="GO" id="GO:0005634">
    <property type="term" value="C:nucleus"/>
    <property type="evidence" value="ECO:0007669"/>
    <property type="project" value="UniProtKB-SubCell"/>
</dbReference>
<evidence type="ECO:0000256" key="2">
    <source>
        <dbReference type="ARBA" id="ARBA00022679"/>
    </source>
</evidence>
<dbReference type="FunCoup" id="A0A0D2WWR5">
    <property type="interactions" value="265"/>
</dbReference>
<feature type="domain" description="Nucleoside phosphorylase" evidence="5">
    <location>
        <begin position="7"/>
        <end position="251"/>
    </location>
</feature>
<keyword evidence="1 4" id="KW-0328">Glycosyltransferase</keyword>
<dbReference type="InterPro" id="IPR018099">
    <property type="entry name" value="Purine_phosphorylase-2_CS"/>
</dbReference>
<dbReference type="GO" id="GO:0017061">
    <property type="term" value="F:S-methyl-5-thioadenosine phosphorylase activity"/>
    <property type="evidence" value="ECO:0007669"/>
    <property type="project" value="UniProtKB-UniRule"/>
</dbReference>
<evidence type="ECO:0000313" key="7">
    <source>
        <dbReference type="Proteomes" id="UP000008743"/>
    </source>
</evidence>
<dbReference type="Pfam" id="PF01048">
    <property type="entry name" value="PNP_UDP_1"/>
    <property type="match status" value="1"/>
</dbReference>